<reference evidence="7 8" key="1">
    <citation type="submission" date="2016-03" db="EMBL/GenBank/DDBJ databases">
        <title>Niastella vici sp. nov., isolated from farmland soil.</title>
        <authorList>
            <person name="Chen L."/>
            <person name="Wang D."/>
            <person name="Yang S."/>
            <person name="Wang G."/>
        </authorList>
    </citation>
    <scope>NUCLEOTIDE SEQUENCE [LARGE SCALE GENOMIC DNA]</scope>
    <source>
        <strain evidence="7 8">DJ57</strain>
    </source>
</reference>
<dbReference type="PANTHER" id="PTHR40088:SF2">
    <property type="entry name" value="SECRETED SUGAR HYDROLASE"/>
    <property type="match status" value="1"/>
</dbReference>
<feature type="chain" id="PRO_5013320293" description="Right handed beta helix domain-containing protein" evidence="4">
    <location>
        <begin position="19"/>
        <end position="649"/>
    </location>
</feature>
<evidence type="ECO:0000259" key="6">
    <source>
        <dbReference type="Pfam" id="PF21258"/>
    </source>
</evidence>
<gene>
    <name evidence="7" type="ORF">A3860_23435</name>
</gene>
<dbReference type="Gene3D" id="2.160.20.10">
    <property type="entry name" value="Single-stranded right-handed beta-helix, Pectin lyase-like"/>
    <property type="match status" value="1"/>
</dbReference>
<evidence type="ECO:0000256" key="1">
    <source>
        <dbReference type="ARBA" id="ARBA00004613"/>
    </source>
</evidence>
<evidence type="ECO:0000313" key="7">
    <source>
        <dbReference type="EMBL" id="OQP63889.1"/>
    </source>
</evidence>
<comment type="subcellular location">
    <subcellularLocation>
        <location evidence="1">Secreted</location>
    </subcellularLocation>
</comment>
<dbReference type="Proteomes" id="UP000192796">
    <property type="component" value="Unassembled WGS sequence"/>
</dbReference>
<dbReference type="STRING" id="1703345.A3860_23435"/>
<organism evidence="7 8">
    <name type="scientific">Niastella vici</name>
    <dbReference type="NCBI Taxonomy" id="1703345"/>
    <lineage>
        <taxon>Bacteria</taxon>
        <taxon>Pseudomonadati</taxon>
        <taxon>Bacteroidota</taxon>
        <taxon>Chitinophagia</taxon>
        <taxon>Chitinophagales</taxon>
        <taxon>Chitinophagaceae</taxon>
        <taxon>Niastella</taxon>
    </lineage>
</organism>
<evidence type="ECO:0000313" key="8">
    <source>
        <dbReference type="Proteomes" id="UP000192796"/>
    </source>
</evidence>
<dbReference type="SMART" id="SM00710">
    <property type="entry name" value="PbH1"/>
    <property type="match status" value="6"/>
</dbReference>
<name>A0A1V9FZU2_9BACT</name>
<dbReference type="InterPro" id="IPR006626">
    <property type="entry name" value="PbH1"/>
</dbReference>
<evidence type="ECO:0000256" key="4">
    <source>
        <dbReference type="SAM" id="SignalP"/>
    </source>
</evidence>
<feature type="signal peptide" evidence="4">
    <location>
        <begin position="1"/>
        <end position="18"/>
    </location>
</feature>
<keyword evidence="2" id="KW-0964">Secreted</keyword>
<dbReference type="AlphaFoldDB" id="A0A1V9FZU2"/>
<dbReference type="InterPro" id="IPR049169">
    <property type="entry name" value="Glyco_hydro_120_ins"/>
</dbReference>
<evidence type="ECO:0008006" key="9">
    <source>
        <dbReference type="Google" id="ProtNLM"/>
    </source>
</evidence>
<keyword evidence="3 4" id="KW-0732">Signal</keyword>
<dbReference type="PANTHER" id="PTHR40088">
    <property type="entry name" value="PECTATE LYASE (EUROFUNG)"/>
    <property type="match status" value="1"/>
</dbReference>
<dbReference type="InterPro" id="IPR012334">
    <property type="entry name" value="Pectin_lyas_fold"/>
</dbReference>
<keyword evidence="8" id="KW-1185">Reference proteome</keyword>
<evidence type="ECO:0000259" key="5">
    <source>
        <dbReference type="Pfam" id="PF13229"/>
    </source>
</evidence>
<evidence type="ECO:0000256" key="3">
    <source>
        <dbReference type="ARBA" id="ARBA00022729"/>
    </source>
</evidence>
<dbReference type="Gene3D" id="2.60.40.1180">
    <property type="entry name" value="Golgi alpha-mannosidase II"/>
    <property type="match status" value="1"/>
</dbReference>
<dbReference type="OrthoDB" id="9767990at2"/>
<dbReference type="InterPro" id="IPR011050">
    <property type="entry name" value="Pectin_lyase_fold/virulence"/>
</dbReference>
<dbReference type="RefSeq" id="WP_081147553.1">
    <property type="nucleotide sequence ID" value="NZ_LVYD01000044.1"/>
</dbReference>
<dbReference type="Pfam" id="PF21258">
    <property type="entry name" value="Glyco_hydro_120_ins"/>
    <property type="match status" value="1"/>
</dbReference>
<protein>
    <recommendedName>
        <fullName evidence="9">Right handed beta helix domain-containing protein</fullName>
    </recommendedName>
</protein>
<dbReference type="EMBL" id="LVYD01000044">
    <property type="protein sequence ID" value="OQP63889.1"/>
    <property type="molecule type" value="Genomic_DNA"/>
</dbReference>
<dbReference type="GO" id="GO:0005576">
    <property type="term" value="C:extracellular region"/>
    <property type="evidence" value="ECO:0007669"/>
    <property type="project" value="UniProtKB-SubCell"/>
</dbReference>
<accession>A0A1V9FZU2</accession>
<proteinExistence type="predicted"/>
<feature type="domain" description="Right handed beta helix" evidence="5">
    <location>
        <begin position="318"/>
        <end position="431"/>
    </location>
</feature>
<dbReference type="InterPro" id="IPR039448">
    <property type="entry name" value="Beta_helix"/>
</dbReference>
<dbReference type="SUPFAM" id="SSF51126">
    <property type="entry name" value="Pectin lyase-like"/>
    <property type="match status" value="1"/>
</dbReference>
<dbReference type="InterPro" id="IPR013780">
    <property type="entry name" value="Glyco_hydro_b"/>
</dbReference>
<evidence type="ECO:0000256" key="2">
    <source>
        <dbReference type="ARBA" id="ARBA00022525"/>
    </source>
</evidence>
<sequence length="649" mass="72305">MKSFFCALLAFSYFCTFAQVKTSNGNAKAYKEYHVSVNGNDANDGSAGNPLKTIMAAAGKALPGDIITVHAGIYRESIVPPRGGNSDKERITYQAAKGEKVAVKGSEVVKGWQKQENDTWVLKLPNSFFGNFNPYKEYIHGDWFWPRPKDRKYLRGAVYLNGDWLMEAAKKEEVLNKTADAKNPLWCATVDADSTTIWAQFKNADPNTALVEINVRATVFYPDKPFINFLTVRGFTLEQAATNWAPPTAEQHGLIGTHWSRGWIIENNVIRYSKCVGIALGKYGDEFDNRETESAKGYVGTINRALAFGWNKATIGGHLVRNNTITNCEQTGIVGSMGCAFSIVEGNTIHDIHIHRLFDGAEQAAIKFHGAVDVQIRNNHIYRSNFGIWLDWMAQGAQIKNNLMHDNDHDIFLEVDHGPMLVSNNILLSKTNLLMNSSGAAFVHNIFGGGMTIINYDGRLTPYHLPHSTYVAGLHDNPGGDIQFINNLFVNAGNASQYSKALMPVTFDGNVYTKGTVRAINNDKQMQFGEMDKDAKEKMKNYKEQAAVEKNALVKNDFDAIADLSTQNETFFLEIDLDKNWLSEQTRKLVTTQSLRPAIVPSLPFENTDGSTLKIDTDYLGNQRNTANPSPGAFEIKQSGKQKIKVWQR</sequence>
<feature type="domain" description="Glycoside hydrolase 120 insertion" evidence="6">
    <location>
        <begin position="109"/>
        <end position="213"/>
    </location>
</feature>
<dbReference type="InterPro" id="IPR052052">
    <property type="entry name" value="Polysaccharide_Lyase_9"/>
</dbReference>
<comment type="caution">
    <text evidence="7">The sequence shown here is derived from an EMBL/GenBank/DDBJ whole genome shotgun (WGS) entry which is preliminary data.</text>
</comment>
<dbReference type="Pfam" id="PF13229">
    <property type="entry name" value="Beta_helix"/>
    <property type="match status" value="1"/>
</dbReference>
<dbReference type="GO" id="GO:0016837">
    <property type="term" value="F:carbon-oxygen lyase activity, acting on polysaccharides"/>
    <property type="evidence" value="ECO:0007669"/>
    <property type="project" value="TreeGrafter"/>
</dbReference>